<comment type="caution">
    <text evidence="2">The sequence shown here is derived from an EMBL/GenBank/DDBJ whole genome shotgun (WGS) entry which is preliminary data.</text>
</comment>
<organism evidence="2 3">
    <name type="scientific">Arthrobacter methylotrophus</name>
    <dbReference type="NCBI Taxonomy" id="121291"/>
    <lineage>
        <taxon>Bacteria</taxon>
        <taxon>Bacillati</taxon>
        <taxon>Actinomycetota</taxon>
        <taxon>Actinomycetes</taxon>
        <taxon>Micrococcales</taxon>
        <taxon>Micrococcaceae</taxon>
        <taxon>Arthrobacter</taxon>
    </lineage>
</organism>
<feature type="region of interest" description="Disordered" evidence="1">
    <location>
        <begin position="1"/>
        <end position="32"/>
    </location>
</feature>
<reference evidence="2 3" key="1">
    <citation type="submission" date="2024-09" db="EMBL/GenBank/DDBJ databases">
        <authorList>
            <person name="Sun Q."/>
            <person name="Mori K."/>
        </authorList>
    </citation>
    <scope>NUCLEOTIDE SEQUENCE [LARGE SCALE GENOMIC DNA]</scope>
    <source>
        <strain evidence="2 3">JCM 13519</strain>
    </source>
</reference>
<sequence>MAGATVPLPELAPAGNGPGSSLHPTHGPSFFSAGNAQIAAKVAPCPKKS</sequence>
<evidence type="ECO:0000313" key="2">
    <source>
        <dbReference type="EMBL" id="MFB9713842.1"/>
    </source>
</evidence>
<protein>
    <submittedName>
        <fullName evidence="2">Uncharacterized protein</fullName>
    </submittedName>
</protein>
<dbReference type="Proteomes" id="UP001589536">
    <property type="component" value="Unassembled WGS sequence"/>
</dbReference>
<proteinExistence type="predicted"/>
<dbReference type="EMBL" id="JBHMBH010000018">
    <property type="protein sequence ID" value="MFB9713842.1"/>
    <property type="molecule type" value="Genomic_DNA"/>
</dbReference>
<evidence type="ECO:0000313" key="3">
    <source>
        <dbReference type="Proteomes" id="UP001589536"/>
    </source>
</evidence>
<name>A0ABV5UMU4_9MICC</name>
<accession>A0ABV5UMU4</accession>
<dbReference type="RefSeq" id="WP_345052195.1">
    <property type="nucleotide sequence ID" value="NZ_BAABED010000001.1"/>
</dbReference>
<evidence type="ECO:0000256" key="1">
    <source>
        <dbReference type="SAM" id="MobiDB-lite"/>
    </source>
</evidence>
<gene>
    <name evidence="2" type="ORF">ACFFPI_06710</name>
</gene>
<keyword evidence="3" id="KW-1185">Reference proteome</keyword>